<dbReference type="Pfam" id="PF17003">
    <property type="entry name" value="Actin_micro"/>
    <property type="match status" value="1"/>
</dbReference>
<name>E0S7Y6_ENCIT</name>
<evidence type="ECO:0000313" key="1">
    <source>
        <dbReference type="EMBL" id="ADM11821.1"/>
    </source>
</evidence>
<dbReference type="RefSeq" id="XP_003073181.1">
    <property type="nucleotide sequence ID" value="XM_003073135.1"/>
</dbReference>
<dbReference type="HOGENOM" id="CLU_678091_0_0_1"/>
<evidence type="ECO:0000313" key="2">
    <source>
        <dbReference type="Proteomes" id="UP000002313"/>
    </source>
</evidence>
<dbReference type="OrthoDB" id="5572108at2759"/>
<keyword evidence="2" id="KW-1185">Reference proteome</keyword>
<dbReference type="GeneID" id="9697999"/>
<dbReference type="KEGG" id="ein:Eint_070570"/>
<protein>
    <recommendedName>
        <fullName evidence="3">Actin-like protein</fullName>
    </recommendedName>
</protein>
<dbReference type="EMBL" id="CP001948">
    <property type="protein sequence ID" value="ADM11821.1"/>
    <property type="molecule type" value="Genomic_DNA"/>
</dbReference>
<proteinExistence type="predicted"/>
<dbReference type="AlphaFoldDB" id="E0S7Y6"/>
<dbReference type="Gene3D" id="3.30.420.40">
    <property type="match status" value="1"/>
</dbReference>
<reference evidence="1 2" key="1">
    <citation type="journal article" date="2010" name="Nat. Commun.">
        <title>The complete sequence of the smallest known nuclear genome from the microsporidian Encephalitozoon intestinalis.</title>
        <authorList>
            <person name="Corradi N."/>
            <person name="Pombert J.-F."/>
            <person name="Farinelli L."/>
            <person name="Didier E.S."/>
            <person name="Keeling P.J."/>
        </authorList>
    </citation>
    <scope>NUCLEOTIDE SEQUENCE [LARGE SCALE GENOMIC DNA]</scope>
    <source>
        <strain evidence="1 2">ATCC 50506</strain>
    </source>
</reference>
<dbReference type="VEuPathDB" id="MicrosporidiaDB:Eint_070570"/>
<dbReference type="Proteomes" id="UP000002313">
    <property type="component" value="Chromosome VII"/>
</dbReference>
<gene>
    <name evidence="1" type="ORF">Eint_070570</name>
</gene>
<evidence type="ECO:0008006" key="3">
    <source>
        <dbReference type="Google" id="ProtNLM"/>
    </source>
</evidence>
<sequence>MALKYTPKLCTVPKIEQITTPNKNIQSFFMRSDVSFYVDEKYRMGNYKADEEIIHIVVWNNKLLVESESIDLGDFFFPTGMNTRRFRNLEECIGWLGNQVSGALHKLGIKPKNSFVSLIFQDLLGRTEILAMCNLFINVLSFKGILITPRSLSQAIGTLSPNCVVVNVYENYTTVCLVEDFWMLDGICVSKESNKGFELADSIDFVDEFNKIKVFEEKNIFSCGKCDYKDETEEKMETHFQQQHQKENECHPDVDPQEHFKMHLKMYDEKGDIYEIIGKRINHVLSKEKMKKIGGKVIVFNHGGTLLSETSLKKVFEECGIYPEVCMYPDSAEDMIMNVMGVFSGLDCIKEMWMTDKEWNSTGLRILKEKVLFII</sequence>
<reference evidence="1 2" key="2">
    <citation type="journal article" date="2012" name="Proc. Natl. Acad. Sci. U.S.A.">
        <title>Gain and loss of multiple functionally related, horizontally transferred genes in the reduced genomes of two microsporidian parasites.</title>
        <authorList>
            <person name="Pombert J.-F."/>
            <person name="Selman M."/>
            <person name="Burki F."/>
            <person name="Bardell F.T."/>
            <person name="Farinelli L."/>
            <person name="Solter L.F."/>
            <person name="Whitman D.W."/>
            <person name="Weiss L.M."/>
            <person name="Corradi N."/>
            <person name="Keeling P.J."/>
        </authorList>
    </citation>
    <scope>NUCLEOTIDE SEQUENCE [LARGE SCALE GENOMIC DNA]</scope>
    <source>
        <strain evidence="1 2">ATCC 50506</strain>
    </source>
</reference>
<organism evidence="1 2">
    <name type="scientific">Encephalitozoon intestinalis (strain ATCC 50506)</name>
    <name type="common">Microsporidian parasite</name>
    <name type="synonym">Septata intestinalis</name>
    <dbReference type="NCBI Taxonomy" id="876142"/>
    <lineage>
        <taxon>Eukaryota</taxon>
        <taxon>Fungi</taxon>
        <taxon>Fungi incertae sedis</taxon>
        <taxon>Microsporidia</taxon>
        <taxon>Unikaryonidae</taxon>
        <taxon>Encephalitozoon</taxon>
    </lineage>
</organism>
<accession>E0S7Y6</accession>